<sequence length="189" mass="20716">MHAKTEGMNLSFDEPSHLIGRTPNSHSCMRRQSSIEAPPAGPSGRRHNVVRVRAVIAAELDESLQQLLRRVKPLLGGISEQITDIIAIVAQQLALPFGDVPMLYPRTMTRALTHVLGFPNFRTSPIAHVFRKAGFAIPTQSKAEHAFMLDRLICAALAHGEGWAEVFSTDVRTQLDIVEVKNPAAQAVP</sequence>
<name>A0A2G8SZH7_9BURK</name>
<keyword evidence="2" id="KW-1185">Reference proteome</keyword>
<dbReference type="Proteomes" id="UP000228593">
    <property type="component" value="Unassembled WGS sequence"/>
</dbReference>
<proteinExistence type="predicted"/>
<dbReference type="RefSeq" id="WP_099916582.1">
    <property type="nucleotide sequence ID" value="NZ_PDOB01000022.1"/>
</dbReference>
<evidence type="ECO:0000313" key="1">
    <source>
        <dbReference type="EMBL" id="PIL39174.1"/>
    </source>
</evidence>
<accession>A0A2G8SZH7</accession>
<dbReference type="AlphaFoldDB" id="A0A2G8SZH7"/>
<evidence type="ECO:0000313" key="2">
    <source>
        <dbReference type="Proteomes" id="UP000228593"/>
    </source>
</evidence>
<comment type="caution">
    <text evidence="1">The sequence shown here is derived from an EMBL/GenBank/DDBJ whole genome shotgun (WGS) entry which is preliminary data.</text>
</comment>
<gene>
    <name evidence="1" type="ORF">CR103_13875</name>
</gene>
<dbReference type="EMBL" id="PDOB01000022">
    <property type="protein sequence ID" value="PIL39174.1"/>
    <property type="molecule type" value="Genomic_DNA"/>
</dbReference>
<reference evidence="1 2" key="1">
    <citation type="submission" date="2017-10" db="EMBL/GenBank/DDBJ databases">
        <title>Massilia psychrophilum sp. nov., a novel purple-pigmented bacterium isolated from Tianshan glacier, Xinjiang Municipality, China.</title>
        <authorList>
            <person name="Wang H."/>
        </authorList>
    </citation>
    <scope>NUCLEOTIDE SEQUENCE [LARGE SCALE GENOMIC DNA]</scope>
    <source>
        <strain evidence="1 2">JCM 30813</strain>
    </source>
</reference>
<protein>
    <submittedName>
        <fullName evidence="1">Uncharacterized protein</fullName>
    </submittedName>
</protein>
<organism evidence="1 2">
    <name type="scientific">Massilia psychrophila</name>
    <dbReference type="NCBI Taxonomy" id="1603353"/>
    <lineage>
        <taxon>Bacteria</taxon>
        <taxon>Pseudomonadati</taxon>
        <taxon>Pseudomonadota</taxon>
        <taxon>Betaproteobacteria</taxon>
        <taxon>Burkholderiales</taxon>
        <taxon>Oxalobacteraceae</taxon>
        <taxon>Telluria group</taxon>
        <taxon>Massilia</taxon>
    </lineage>
</organism>